<dbReference type="OrthoDB" id="59941at2759"/>
<dbReference type="InterPro" id="IPR044715">
    <property type="entry name" value="WDR86-like"/>
</dbReference>
<dbReference type="RefSeq" id="XP_012575123.1">
    <property type="nucleotide sequence ID" value="XM_012719669.2"/>
</dbReference>
<dbReference type="GO" id="GO:0008270">
    <property type="term" value="F:zinc ion binding"/>
    <property type="evidence" value="ECO:0007669"/>
    <property type="project" value="UniProtKB-KW"/>
</dbReference>
<feature type="zinc finger region" description="C3H1-type" evidence="7">
    <location>
        <begin position="84"/>
        <end position="111"/>
    </location>
</feature>
<dbReference type="SUPFAM" id="SSF50978">
    <property type="entry name" value="WD40 repeat-like"/>
    <property type="match status" value="1"/>
</dbReference>
<evidence type="ECO:0000256" key="1">
    <source>
        <dbReference type="ARBA" id="ARBA00022574"/>
    </source>
</evidence>
<dbReference type="Gene3D" id="2.130.10.10">
    <property type="entry name" value="YVTN repeat-like/Quinoprotein amine dehydrogenase"/>
    <property type="match status" value="2"/>
</dbReference>
<evidence type="ECO:0000256" key="3">
    <source>
        <dbReference type="ARBA" id="ARBA00022737"/>
    </source>
</evidence>
<dbReference type="InterPro" id="IPR015943">
    <property type="entry name" value="WD40/YVTN_repeat-like_dom_sf"/>
</dbReference>
<reference evidence="11 12" key="1">
    <citation type="submission" date="2025-04" db="UniProtKB">
        <authorList>
            <consortium name="RefSeq"/>
        </authorList>
    </citation>
    <scope>IDENTIFICATION</scope>
    <source>
        <tissue evidence="11 12">Etiolated seedlings</tissue>
    </source>
</reference>
<dbReference type="SMART" id="SM00356">
    <property type="entry name" value="ZnF_C3H1"/>
    <property type="match status" value="2"/>
</dbReference>
<dbReference type="InterPro" id="IPR020472">
    <property type="entry name" value="WD40_PAC1"/>
</dbReference>
<feature type="repeat" description="WD" evidence="6">
    <location>
        <begin position="287"/>
        <end position="326"/>
    </location>
</feature>
<dbReference type="InterPro" id="IPR019775">
    <property type="entry name" value="WD40_repeat_CS"/>
</dbReference>
<evidence type="ECO:0000256" key="5">
    <source>
        <dbReference type="ARBA" id="ARBA00022833"/>
    </source>
</evidence>
<organism evidence="10 11">
    <name type="scientific">Cicer arietinum</name>
    <name type="common">Chickpea</name>
    <name type="synonym">Garbanzo</name>
    <dbReference type="NCBI Taxonomy" id="3827"/>
    <lineage>
        <taxon>Eukaryota</taxon>
        <taxon>Viridiplantae</taxon>
        <taxon>Streptophyta</taxon>
        <taxon>Embryophyta</taxon>
        <taxon>Tracheophyta</taxon>
        <taxon>Spermatophyta</taxon>
        <taxon>Magnoliopsida</taxon>
        <taxon>eudicotyledons</taxon>
        <taxon>Gunneridae</taxon>
        <taxon>Pentapetalae</taxon>
        <taxon>rosids</taxon>
        <taxon>fabids</taxon>
        <taxon>Fabales</taxon>
        <taxon>Fabaceae</taxon>
        <taxon>Papilionoideae</taxon>
        <taxon>50 kb inversion clade</taxon>
        <taxon>NPAAA clade</taxon>
        <taxon>Hologalegina</taxon>
        <taxon>IRL clade</taxon>
        <taxon>Cicereae</taxon>
        <taxon>Cicer</taxon>
    </lineage>
</organism>
<dbReference type="PANTHER" id="PTHR44489">
    <property type="match status" value="1"/>
</dbReference>
<dbReference type="InterPro" id="IPR056454">
    <property type="entry name" value="Beta-prop_IP5PC_F"/>
</dbReference>
<proteinExistence type="predicted"/>
<dbReference type="PROSITE" id="PS50103">
    <property type="entry name" value="ZF_C3H1"/>
    <property type="match status" value="2"/>
</dbReference>
<dbReference type="KEGG" id="cam:101501262"/>
<dbReference type="InterPro" id="IPR000571">
    <property type="entry name" value="Znf_CCCH"/>
</dbReference>
<evidence type="ECO:0000256" key="7">
    <source>
        <dbReference type="PROSITE-ProRule" id="PRU00723"/>
    </source>
</evidence>
<accession>A0A1S2Z2P4</accession>
<evidence type="ECO:0000313" key="11">
    <source>
        <dbReference type="RefSeq" id="XP_004513959.1"/>
    </source>
</evidence>
<evidence type="ECO:0000313" key="12">
    <source>
        <dbReference type="RefSeq" id="XP_012575123.1"/>
    </source>
</evidence>
<dbReference type="InterPro" id="IPR036855">
    <property type="entry name" value="Znf_CCCH_sf"/>
</dbReference>
<keyword evidence="3" id="KW-0677">Repeat</keyword>
<feature type="zinc finger region" description="C3H1-type" evidence="7">
    <location>
        <begin position="13"/>
        <end position="39"/>
    </location>
</feature>
<protein>
    <submittedName>
        <fullName evidence="11 12">Zinc finger CCCH domain-containing protein 48-like</fullName>
    </submittedName>
</protein>
<gene>
    <name evidence="11 12" type="primary">LOC101501262</name>
</gene>
<dbReference type="PROSITE" id="PS00678">
    <property type="entry name" value="WD_REPEATS_1"/>
    <property type="match status" value="1"/>
</dbReference>
<dbReference type="Pfam" id="PF18345">
    <property type="entry name" value="zf_CCCH_4"/>
    <property type="match status" value="1"/>
</dbReference>
<dbReference type="Proteomes" id="UP000087171">
    <property type="component" value="Unplaced"/>
</dbReference>
<dbReference type="AlphaFoldDB" id="A0A1S2Z2P4"/>
<dbReference type="InterPro" id="IPR036322">
    <property type="entry name" value="WD40_repeat_dom_sf"/>
</dbReference>
<dbReference type="Pfam" id="PF00400">
    <property type="entry name" value="WD40"/>
    <property type="match status" value="1"/>
</dbReference>
<feature type="repeat" description="WD" evidence="6">
    <location>
        <begin position="122"/>
        <end position="163"/>
    </location>
</feature>
<dbReference type="PROSITE" id="PS50294">
    <property type="entry name" value="WD_REPEATS_REGION"/>
    <property type="match status" value="3"/>
</dbReference>
<dbReference type="SUPFAM" id="SSF90229">
    <property type="entry name" value="CCCH zinc finger"/>
    <property type="match status" value="1"/>
</dbReference>
<feature type="domain" description="C3H1-type" evidence="9">
    <location>
        <begin position="84"/>
        <end position="111"/>
    </location>
</feature>
<feature type="repeat" description="WD" evidence="6">
    <location>
        <begin position="246"/>
        <end position="286"/>
    </location>
</feature>
<dbReference type="PANTHER" id="PTHR44489:SF14">
    <property type="entry name" value="ZINC FINGER CCCH DOMAIN-CONTAINING PROTEIN 59-RELATED"/>
    <property type="match status" value="1"/>
</dbReference>
<dbReference type="PRINTS" id="PR00320">
    <property type="entry name" value="GPROTEINBRPT"/>
</dbReference>
<keyword evidence="5 7" id="KW-0862">Zinc</keyword>
<dbReference type="eggNOG" id="KOG0274">
    <property type="taxonomic scope" value="Eukaryota"/>
</dbReference>
<dbReference type="GeneID" id="101501262"/>
<dbReference type="RefSeq" id="XP_004513959.1">
    <property type="nucleotide sequence ID" value="XM_004513902.3"/>
</dbReference>
<evidence type="ECO:0000313" key="10">
    <source>
        <dbReference type="Proteomes" id="UP000087171"/>
    </source>
</evidence>
<sequence>MMNMKVGRSRTERISGTTCAYWLAGRCNRNPCRFLHTETSYPSTASYHNARKFHSFSKFEKSRPKHNPNTILNRNSEKTQVADKSSPSICKYWVNGNCVHGDRCRYLHRWSYGDGFATLTKLQGHKKLVTGIVLPVGSDKLYSGSTDGTLRTWDCNSGQCTNLMNLGAEATSLISEGPWIFVGLTKAVMAWNIQTASHFTLDGPKGRILAMTVGNDTLFAGAEDGIISAWRGSSTADSPFELVASLCDHTKSVVCLAVGGDKMLCSGSKDQSIKVWDLDTLECKMTLNAHTDAVTSLIWWDNYLLSGSSDCTIHVWAATEERTLKVIYSHNVESDVVALSGMADPEAKPILLCSCTDNSVRLYELPSFAERGRLFAKKEVGSFETGPGGLFFTGDRTGLLMVWKWLEEPRVEAASS</sequence>
<feature type="domain" description="C3H1-type" evidence="9">
    <location>
        <begin position="13"/>
        <end position="39"/>
    </location>
</feature>
<evidence type="ECO:0000256" key="6">
    <source>
        <dbReference type="PROSITE-ProRule" id="PRU00221"/>
    </source>
</evidence>
<dbReference type="SMART" id="SM00320">
    <property type="entry name" value="WD40"/>
    <property type="match status" value="6"/>
</dbReference>
<keyword evidence="4 7" id="KW-0863">Zinc-finger</keyword>
<keyword evidence="2 7" id="KW-0479">Metal-binding</keyword>
<dbReference type="Pfam" id="PF23754">
    <property type="entry name" value="Beta-prop_IP5PC_F"/>
    <property type="match status" value="1"/>
</dbReference>
<evidence type="ECO:0000256" key="2">
    <source>
        <dbReference type="ARBA" id="ARBA00022723"/>
    </source>
</evidence>
<evidence type="ECO:0000259" key="9">
    <source>
        <dbReference type="PROSITE" id="PS50103"/>
    </source>
</evidence>
<dbReference type="PaxDb" id="3827-XP_004513959.1"/>
<dbReference type="PROSITE" id="PS50082">
    <property type="entry name" value="WD_REPEATS_2"/>
    <property type="match status" value="3"/>
</dbReference>
<evidence type="ECO:0000256" key="8">
    <source>
        <dbReference type="SAM" id="MobiDB-lite"/>
    </source>
</evidence>
<dbReference type="InterPro" id="IPR001680">
    <property type="entry name" value="WD40_rpt"/>
</dbReference>
<keyword evidence="1 6" id="KW-0853">WD repeat</keyword>
<dbReference type="STRING" id="3827.A0A1S2Z2P4"/>
<feature type="region of interest" description="Disordered" evidence="8">
    <location>
        <begin position="58"/>
        <end position="80"/>
    </location>
</feature>
<dbReference type="Gene3D" id="3.30.1370.210">
    <property type="match status" value="1"/>
</dbReference>
<keyword evidence="10" id="KW-1185">Reference proteome</keyword>
<name>A0A1S2Z2P4_CICAR</name>
<evidence type="ECO:0000256" key="4">
    <source>
        <dbReference type="ARBA" id="ARBA00022771"/>
    </source>
</evidence>